<dbReference type="InterPro" id="IPR051781">
    <property type="entry name" value="Metallo-dep_Hydrolase"/>
</dbReference>
<dbReference type="Gene3D" id="3.20.20.140">
    <property type="entry name" value="Metal-dependent hydrolases"/>
    <property type="match status" value="1"/>
</dbReference>
<dbReference type="InterPro" id="IPR011059">
    <property type="entry name" value="Metal-dep_hydrolase_composite"/>
</dbReference>
<comment type="caution">
    <text evidence="2">The sequence shown here is derived from an EMBL/GenBank/DDBJ whole genome shotgun (WGS) entry which is preliminary data.</text>
</comment>
<name>A0ABW0CIB6_STRCD</name>
<feature type="domain" description="Amidohydrolase-related" evidence="1">
    <location>
        <begin position="42"/>
        <end position="334"/>
    </location>
</feature>
<accession>A0ABW0CIB6</accession>
<dbReference type="EMBL" id="JBHSKM010000008">
    <property type="protein sequence ID" value="MFC5215043.1"/>
    <property type="molecule type" value="Genomic_DNA"/>
</dbReference>
<dbReference type="Gene3D" id="2.30.40.10">
    <property type="entry name" value="Urease, subunit C, domain 1"/>
    <property type="match status" value="1"/>
</dbReference>
<evidence type="ECO:0000259" key="1">
    <source>
        <dbReference type="Pfam" id="PF01979"/>
    </source>
</evidence>
<dbReference type="Pfam" id="PF01979">
    <property type="entry name" value="Amidohydro_1"/>
    <property type="match status" value="1"/>
</dbReference>
<dbReference type="InterPro" id="IPR032466">
    <property type="entry name" value="Metal_Hydrolase"/>
</dbReference>
<proteinExistence type="predicted"/>
<dbReference type="RefSeq" id="WP_380852509.1">
    <property type="nucleotide sequence ID" value="NZ_JBHSKM010000008.1"/>
</dbReference>
<dbReference type="PANTHER" id="PTHR43135">
    <property type="entry name" value="ALPHA-D-RIBOSE 1-METHYLPHOSPHONATE 5-TRIPHOSPHATE DIPHOSPHATASE"/>
    <property type="match status" value="1"/>
</dbReference>
<dbReference type="InterPro" id="IPR006680">
    <property type="entry name" value="Amidohydro-rel"/>
</dbReference>
<keyword evidence="3" id="KW-1185">Reference proteome</keyword>
<dbReference type="PANTHER" id="PTHR43135:SF4">
    <property type="entry name" value="AMIDOHYDROLASE-RELATED DOMAIN-CONTAINING PROTEIN"/>
    <property type="match status" value="1"/>
</dbReference>
<protein>
    <submittedName>
        <fullName evidence="2">Amidohydrolase family protein</fullName>
    </submittedName>
</protein>
<dbReference type="Proteomes" id="UP001596263">
    <property type="component" value="Unassembled WGS sequence"/>
</dbReference>
<organism evidence="2 3">
    <name type="scientific">Streptomyces coerulescens</name>
    <dbReference type="NCBI Taxonomy" id="29304"/>
    <lineage>
        <taxon>Bacteria</taxon>
        <taxon>Bacillati</taxon>
        <taxon>Actinomycetota</taxon>
        <taxon>Actinomycetes</taxon>
        <taxon>Kitasatosporales</taxon>
        <taxon>Streptomycetaceae</taxon>
        <taxon>Streptomyces</taxon>
    </lineage>
</organism>
<evidence type="ECO:0000313" key="2">
    <source>
        <dbReference type="EMBL" id="MFC5215043.1"/>
    </source>
</evidence>
<evidence type="ECO:0000313" key="3">
    <source>
        <dbReference type="Proteomes" id="UP001596263"/>
    </source>
</evidence>
<gene>
    <name evidence="2" type="ORF">ACFPQ9_14490</name>
</gene>
<sequence>MALHLRGTLLPDGIVRDLWILGDRITFDRPSVEAETVADGGFLLPGLVDVHTHPGSASEDEPRWDLDAFGEQIAAHRDAGTTALRFPGLLGEIPKSLRDAPDTPRMITAGRWLAWAGLSKNADFHLVTDDLVAAAVAEAEAHDGWCKLMGDWDFEADPVPYDLLRTVVDAVHTAGGRVAAHCQSAQGVLNAARAGVDSIEHGMAMPQECVELMAAHGSSYVPTLTAFARRAPQIIDNPRGRLWHEGHAIMIRRVREAHDAGVTVLAGTDSAPFGNVATEVEHLIAAGLPADVAVGAASWTARDFLGLPGLTEGGLADVTVYDADPRREPAVLRHPRRIVLRGRVLSRSPETAA</sequence>
<dbReference type="SUPFAM" id="SSF51556">
    <property type="entry name" value="Metallo-dependent hydrolases"/>
    <property type="match status" value="1"/>
</dbReference>
<reference evidence="3" key="1">
    <citation type="journal article" date="2019" name="Int. J. Syst. Evol. Microbiol.">
        <title>The Global Catalogue of Microorganisms (GCM) 10K type strain sequencing project: providing services to taxonomists for standard genome sequencing and annotation.</title>
        <authorList>
            <consortium name="The Broad Institute Genomics Platform"/>
            <consortium name="The Broad Institute Genome Sequencing Center for Infectious Disease"/>
            <person name="Wu L."/>
            <person name="Ma J."/>
        </authorList>
    </citation>
    <scope>NUCLEOTIDE SEQUENCE [LARGE SCALE GENOMIC DNA]</scope>
    <source>
        <strain evidence="3">KCTC 42586</strain>
    </source>
</reference>